<protein>
    <submittedName>
        <fullName evidence="2">Uncharacterized protein</fullName>
    </submittedName>
</protein>
<feature type="compositionally biased region" description="Pro residues" evidence="1">
    <location>
        <begin position="1"/>
        <end position="33"/>
    </location>
</feature>
<evidence type="ECO:0000313" key="3">
    <source>
        <dbReference type="Proteomes" id="UP001501009"/>
    </source>
</evidence>
<evidence type="ECO:0000256" key="1">
    <source>
        <dbReference type="SAM" id="MobiDB-lite"/>
    </source>
</evidence>
<sequence>MSYPPPPGSGNPYGQPPPQSGWQPQPPPPPQQPPHWQGQAPVPPVPAAPPGVAPGAVPVQPGPSQYGAYYPPASPVPPLPMPPSAPSSGGRTARKVFGSLMIVFGLLGMLGGGALAAHAWSNHQLQVPNGVYGPVLWRNETTESLFPATIGNPSDYNAKASDKDAAEWNRMGVSEDTSCSAGLSGETKATAKKLGCRAVLRATYVDLTGEMVATVAIIVLPQSGNSAQDMGEFLDDQQSEDVPDAAVVPLTVKSTLAAKWQANRRNGMGGTGLGGDLPYAVAVTTGAVDGRTSSNLPGDFGSYGGNDSDRQPWMDAAKALSETFKAHLTYLER</sequence>
<proteinExistence type="predicted"/>
<accession>A0ABP7IJL0</accession>
<evidence type="ECO:0000313" key="2">
    <source>
        <dbReference type="EMBL" id="GAA3819952.1"/>
    </source>
</evidence>
<dbReference type="EMBL" id="BAABDE010000023">
    <property type="protein sequence ID" value="GAA3819952.1"/>
    <property type="molecule type" value="Genomic_DNA"/>
</dbReference>
<keyword evidence="3" id="KW-1185">Reference proteome</keyword>
<name>A0ABP7IJL0_9ACTN</name>
<dbReference type="Proteomes" id="UP001501009">
    <property type="component" value="Unassembled WGS sequence"/>
</dbReference>
<feature type="region of interest" description="Disordered" evidence="1">
    <location>
        <begin position="1"/>
        <end position="59"/>
    </location>
</feature>
<gene>
    <name evidence="2" type="ORF">GCM10022403_061740</name>
</gene>
<comment type="caution">
    <text evidence="2">The sequence shown here is derived from an EMBL/GenBank/DDBJ whole genome shotgun (WGS) entry which is preliminary data.</text>
</comment>
<organism evidence="2 3">
    <name type="scientific">Streptomyces coacervatus</name>
    <dbReference type="NCBI Taxonomy" id="647381"/>
    <lineage>
        <taxon>Bacteria</taxon>
        <taxon>Bacillati</taxon>
        <taxon>Actinomycetota</taxon>
        <taxon>Actinomycetes</taxon>
        <taxon>Kitasatosporales</taxon>
        <taxon>Streptomycetaceae</taxon>
        <taxon>Streptomyces</taxon>
    </lineage>
</organism>
<reference evidence="3" key="1">
    <citation type="journal article" date="2019" name="Int. J. Syst. Evol. Microbiol.">
        <title>The Global Catalogue of Microorganisms (GCM) 10K type strain sequencing project: providing services to taxonomists for standard genome sequencing and annotation.</title>
        <authorList>
            <consortium name="The Broad Institute Genomics Platform"/>
            <consortium name="The Broad Institute Genome Sequencing Center for Infectious Disease"/>
            <person name="Wu L."/>
            <person name="Ma J."/>
        </authorList>
    </citation>
    <scope>NUCLEOTIDE SEQUENCE [LARGE SCALE GENOMIC DNA]</scope>
    <source>
        <strain evidence="3">JCM 17138</strain>
    </source>
</reference>
<feature type="compositionally biased region" description="Pro residues" evidence="1">
    <location>
        <begin position="41"/>
        <end position="52"/>
    </location>
</feature>